<dbReference type="RefSeq" id="WP_016874714.1">
    <property type="nucleotide sequence ID" value="NZ_AJLN01000116.1"/>
</dbReference>
<organism evidence="1 2">
    <name type="scientific">Chlorogloeopsis fritschii PCC 6912</name>
    <dbReference type="NCBI Taxonomy" id="211165"/>
    <lineage>
        <taxon>Bacteria</taxon>
        <taxon>Bacillati</taxon>
        <taxon>Cyanobacteriota</taxon>
        <taxon>Cyanophyceae</taxon>
        <taxon>Nostocales</taxon>
        <taxon>Chlorogloeopsidaceae</taxon>
        <taxon>Chlorogloeopsis</taxon>
    </lineage>
</organism>
<evidence type="ECO:0000313" key="2">
    <source>
        <dbReference type="Proteomes" id="UP000268857"/>
    </source>
</evidence>
<proteinExistence type="predicted"/>
<protein>
    <submittedName>
        <fullName evidence="1">Uncharacterized protein</fullName>
    </submittedName>
</protein>
<dbReference type="STRING" id="211165.GCA_000317285_04725"/>
<keyword evidence="2" id="KW-1185">Reference proteome</keyword>
<sequence length="160" mass="16604">MTANYTSDELSKIAEAPMIVGMAVAMADLGIVSTAIEAAAMSKEIAGAAQKYPNNSIIQSVFSEEMLRSNAFKVAKPDIKPEEVQSGMVTDKAIAAVNTAVEVVNGKATPEEISEFKEFIYSCADAVANAAGSGLFGTGNPKVSPQEAATLTKLKAVLSV</sequence>
<dbReference type="AlphaFoldDB" id="A0A433NKL2"/>
<dbReference type="EMBL" id="RSCJ01000007">
    <property type="protein sequence ID" value="RUR83352.1"/>
    <property type="molecule type" value="Genomic_DNA"/>
</dbReference>
<accession>A0A433NKL2</accession>
<name>A0A433NKL2_CHLFR</name>
<evidence type="ECO:0000313" key="1">
    <source>
        <dbReference type="EMBL" id="RUR83352.1"/>
    </source>
</evidence>
<dbReference type="OrthoDB" id="582944at2"/>
<comment type="caution">
    <text evidence="1">The sequence shown here is derived from an EMBL/GenBank/DDBJ whole genome shotgun (WGS) entry which is preliminary data.</text>
</comment>
<reference evidence="1 2" key="1">
    <citation type="journal article" date="2019" name="Genome Biol. Evol.">
        <title>Day and night: Metabolic profiles and evolutionary relationships of six axenic non-marine cyanobacteria.</title>
        <authorList>
            <person name="Will S.E."/>
            <person name="Henke P."/>
            <person name="Boedeker C."/>
            <person name="Huang S."/>
            <person name="Brinkmann H."/>
            <person name="Rohde M."/>
            <person name="Jarek M."/>
            <person name="Friedl T."/>
            <person name="Seufert S."/>
            <person name="Schumacher M."/>
            <person name="Overmann J."/>
            <person name="Neumann-Schaal M."/>
            <person name="Petersen J."/>
        </authorList>
    </citation>
    <scope>NUCLEOTIDE SEQUENCE [LARGE SCALE GENOMIC DNA]</scope>
    <source>
        <strain evidence="1 2">PCC 6912</strain>
    </source>
</reference>
<dbReference type="Proteomes" id="UP000268857">
    <property type="component" value="Unassembled WGS sequence"/>
</dbReference>
<gene>
    <name evidence="1" type="ORF">PCC6912_21850</name>
</gene>